<gene>
    <name evidence="1" type="ORF">ENSA5_00780</name>
</gene>
<dbReference type="InterPro" id="IPR027417">
    <property type="entry name" value="P-loop_NTPase"/>
</dbReference>
<keyword evidence="2" id="KW-1185">Reference proteome</keyword>
<comment type="caution">
    <text evidence="1">The sequence shown here is derived from an EMBL/GenBank/DDBJ whole genome shotgun (WGS) entry which is preliminary data.</text>
</comment>
<protein>
    <recommendedName>
        <fullName evidence="3">HPr kinase</fullName>
    </recommendedName>
</protein>
<proteinExistence type="predicted"/>
<dbReference type="Proteomes" id="UP000237968">
    <property type="component" value="Unassembled WGS sequence"/>
</dbReference>
<evidence type="ECO:0008006" key="3">
    <source>
        <dbReference type="Google" id="ProtNLM"/>
    </source>
</evidence>
<dbReference type="SUPFAM" id="SSF53795">
    <property type="entry name" value="PEP carboxykinase-like"/>
    <property type="match status" value="1"/>
</dbReference>
<dbReference type="InterPro" id="IPR027597">
    <property type="entry name" value="HprK-rel_B"/>
</dbReference>
<dbReference type="RefSeq" id="WP_106389563.1">
    <property type="nucleotide sequence ID" value="NZ_PVNK01000005.1"/>
</dbReference>
<evidence type="ECO:0000313" key="1">
    <source>
        <dbReference type="EMBL" id="PRQ05758.1"/>
    </source>
</evidence>
<organism evidence="1 2">
    <name type="scientific">Enhygromyxa salina</name>
    <dbReference type="NCBI Taxonomy" id="215803"/>
    <lineage>
        <taxon>Bacteria</taxon>
        <taxon>Pseudomonadati</taxon>
        <taxon>Myxococcota</taxon>
        <taxon>Polyangia</taxon>
        <taxon>Nannocystales</taxon>
        <taxon>Nannocystaceae</taxon>
        <taxon>Enhygromyxa</taxon>
    </lineage>
</organism>
<reference evidence="1 2" key="1">
    <citation type="submission" date="2018-03" db="EMBL/GenBank/DDBJ databases">
        <title>Draft Genome Sequences of the Obligatory Marine Myxobacteria Enhygromyxa salina SWB005.</title>
        <authorList>
            <person name="Poehlein A."/>
            <person name="Moghaddam J.A."/>
            <person name="Harms H."/>
            <person name="Alanjari M."/>
            <person name="Koenig G.M."/>
            <person name="Daniel R."/>
            <person name="Schaeberle T.F."/>
        </authorList>
    </citation>
    <scope>NUCLEOTIDE SEQUENCE [LARGE SCALE GENOMIC DNA]</scope>
    <source>
        <strain evidence="1 2">SWB005</strain>
    </source>
</reference>
<name>A0A2S9YL23_9BACT</name>
<dbReference type="NCBIfam" id="TIGR04355">
    <property type="entry name" value="HprK_rel_B"/>
    <property type="match status" value="1"/>
</dbReference>
<dbReference type="AlphaFoldDB" id="A0A2S9YL23"/>
<dbReference type="EMBL" id="PVNK01000005">
    <property type="protein sequence ID" value="PRQ05758.1"/>
    <property type="molecule type" value="Genomic_DNA"/>
</dbReference>
<dbReference type="OrthoDB" id="5443147at2"/>
<evidence type="ECO:0000313" key="2">
    <source>
        <dbReference type="Proteomes" id="UP000237968"/>
    </source>
</evidence>
<accession>A0A2S9YL23</accession>
<sequence length="376" mass="41527">MKRITERVAQLRDAYPLTHGLGWDFDGFRVWLDTNEPALVRELDAYFTGFPRLDAQTLAEARAKLGDGAFTRISAIQAEPPELGADRTMTIGEYKPSVKGPKEAYFDVADGRAVHKLRTGMWFLFGHGEHLAIGPCTDNPNQVINFINNRLIQWSLRKGALLGHAAAVCLRGDQPLPPAIAIAGRSGMGKSTLALHLMNDRRLDFLSNDRVMIQPAGDGGAIELDGVPKHPRINPGTILNNPDLAGLLSADERGRFEALPADELWQLEHKYDGLIQTCFPDQRFVLHGRFVGLVLLNWTRDGGETVARRISIRKRSELLPALIKQPGVFYLRAPGRGEPHTAARYLDFLDGVEVLELAGGIDFDAGRRAALELFDA</sequence>
<dbReference type="Gene3D" id="3.40.50.300">
    <property type="entry name" value="P-loop containing nucleotide triphosphate hydrolases"/>
    <property type="match status" value="1"/>
</dbReference>